<keyword evidence="1" id="KW-1133">Transmembrane helix</keyword>
<dbReference type="EMBL" id="LT837803">
    <property type="protein sequence ID" value="SMB22937.1"/>
    <property type="molecule type" value="Genomic_DNA"/>
</dbReference>
<keyword evidence="1" id="KW-0812">Transmembrane</keyword>
<protein>
    <submittedName>
        <fullName evidence="3">VanZ like protein</fullName>
    </submittedName>
</protein>
<proteinExistence type="predicted"/>
<organism evidence="3 4">
    <name type="scientific">Sterolibacterium denitrificans</name>
    <dbReference type="NCBI Taxonomy" id="157592"/>
    <lineage>
        <taxon>Bacteria</taxon>
        <taxon>Pseudomonadati</taxon>
        <taxon>Pseudomonadota</taxon>
        <taxon>Betaproteobacteria</taxon>
        <taxon>Nitrosomonadales</taxon>
        <taxon>Sterolibacteriaceae</taxon>
        <taxon>Sterolibacterium</taxon>
    </lineage>
</organism>
<evidence type="ECO:0000313" key="4">
    <source>
        <dbReference type="Proteomes" id="UP000242886"/>
    </source>
</evidence>
<dbReference type="InterPro" id="IPR006976">
    <property type="entry name" value="VanZ-like"/>
</dbReference>
<dbReference type="AlphaFoldDB" id="A0A7Z7MUW7"/>
<sequence length="115" mass="12297">MFVWLFRLLVVGIVVALFVGGAQPEAVGLVPAPWDKLAHVGCFFVLTLLLGQGFSWPLAVVALAAAGVGAMDEWHQLALPGRSASVTDWAADLLGVSLGLWTLWWLRRRGFAVAG</sequence>
<dbReference type="PANTHER" id="PTHR28008:SF1">
    <property type="entry name" value="DOMAIN PROTEIN, PUTATIVE (AFU_ORTHOLOGUE AFUA_3G10980)-RELATED"/>
    <property type="match status" value="1"/>
</dbReference>
<dbReference type="Pfam" id="PF04892">
    <property type="entry name" value="VanZ"/>
    <property type="match status" value="1"/>
</dbReference>
<keyword evidence="4" id="KW-1185">Reference proteome</keyword>
<reference evidence="3" key="1">
    <citation type="submission" date="2017-03" db="EMBL/GenBank/DDBJ databases">
        <authorList>
            <consortium name="AG Boll"/>
        </authorList>
    </citation>
    <scope>NUCLEOTIDE SEQUENCE [LARGE SCALE GENOMIC DNA]</scope>
    <source>
        <strain evidence="3">Chol</strain>
    </source>
</reference>
<dbReference type="NCBIfam" id="NF037970">
    <property type="entry name" value="vanZ_1"/>
    <property type="match status" value="1"/>
</dbReference>
<keyword evidence="1" id="KW-0472">Membrane</keyword>
<dbReference type="Proteomes" id="UP000242886">
    <property type="component" value="Chromosome SDENCHOL"/>
</dbReference>
<gene>
    <name evidence="3" type="ORF">SDENCHOL_10732</name>
</gene>
<feature type="domain" description="VanZ-like" evidence="2">
    <location>
        <begin position="34"/>
        <end position="106"/>
    </location>
</feature>
<evidence type="ECO:0000259" key="2">
    <source>
        <dbReference type="Pfam" id="PF04892"/>
    </source>
</evidence>
<evidence type="ECO:0000313" key="3">
    <source>
        <dbReference type="EMBL" id="SMB22937.1"/>
    </source>
</evidence>
<dbReference type="RefSeq" id="WP_197706835.1">
    <property type="nucleotide sequence ID" value="NZ_LT837803.1"/>
</dbReference>
<dbReference type="PANTHER" id="PTHR28008">
    <property type="entry name" value="DOMAIN PROTEIN, PUTATIVE (AFU_ORTHOLOGUE AFUA_3G10980)-RELATED"/>
    <property type="match status" value="1"/>
</dbReference>
<name>A0A7Z7MUW7_9PROT</name>
<accession>A0A7Z7MUW7</accession>
<evidence type="ECO:0000256" key="1">
    <source>
        <dbReference type="SAM" id="Phobius"/>
    </source>
</evidence>
<feature type="transmembrane region" description="Helical" evidence="1">
    <location>
        <begin position="43"/>
        <end position="68"/>
    </location>
</feature>